<name>A0A4U0XTC6_9PEZI</name>
<dbReference type="Pfam" id="PF11640">
    <property type="entry name" value="TAN"/>
    <property type="match status" value="1"/>
</dbReference>
<dbReference type="InterPro" id="IPR018936">
    <property type="entry name" value="PI3/4_kinase_CS"/>
</dbReference>
<dbReference type="GO" id="GO:0000781">
    <property type="term" value="C:chromosome, telomeric region"/>
    <property type="evidence" value="ECO:0007669"/>
    <property type="project" value="UniProtKB-SubCell"/>
</dbReference>
<keyword evidence="9 16" id="KW-0227">DNA damage</keyword>
<feature type="compositionally biased region" description="Acidic residues" evidence="17">
    <location>
        <begin position="262"/>
        <end position="274"/>
    </location>
</feature>
<dbReference type="SMART" id="SM01342">
    <property type="entry name" value="TAN"/>
    <property type="match status" value="1"/>
</dbReference>
<evidence type="ECO:0000256" key="15">
    <source>
        <dbReference type="ARBA" id="ARBA00048679"/>
    </source>
</evidence>
<feature type="domain" description="PI3K/PI4K catalytic" evidence="18">
    <location>
        <begin position="1983"/>
        <end position="2297"/>
    </location>
</feature>
<dbReference type="EMBL" id="NAJQ01000107">
    <property type="protein sequence ID" value="TKA78673.1"/>
    <property type="molecule type" value="Genomic_DNA"/>
</dbReference>
<evidence type="ECO:0000256" key="4">
    <source>
        <dbReference type="ARBA" id="ARBA00012513"/>
    </source>
</evidence>
<feature type="compositionally biased region" description="Basic and acidic residues" evidence="17">
    <location>
        <begin position="2282"/>
        <end position="2293"/>
    </location>
</feature>
<evidence type="ECO:0000256" key="8">
    <source>
        <dbReference type="ARBA" id="ARBA00022741"/>
    </source>
</evidence>
<evidence type="ECO:0000256" key="17">
    <source>
        <dbReference type="SAM" id="MobiDB-lite"/>
    </source>
</evidence>
<comment type="caution">
    <text evidence="21">The sequence shown here is derived from an EMBL/GenBank/DDBJ whole genome shotgun (WGS) entry which is preliminary data.</text>
</comment>
<evidence type="ECO:0000256" key="12">
    <source>
        <dbReference type="ARBA" id="ARBA00023242"/>
    </source>
</evidence>
<dbReference type="GO" id="GO:0035556">
    <property type="term" value="P:intracellular signal transduction"/>
    <property type="evidence" value="ECO:0007669"/>
    <property type="project" value="UniProtKB-ARBA"/>
</dbReference>
<evidence type="ECO:0000313" key="22">
    <source>
        <dbReference type="Proteomes" id="UP000309340"/>
    </source>
</evidence>
<keyword evidence="16" id="KW-0156">Chromatin regulator</keyword>
<evidence type="ECO:0000256" key="7">
    <source>
        <dbReference type="ARBA" id="ARBA00022679"/>
    </source>
</evidence>
<evidence type="ECO:0000256" key="9">
    <source>
        <dbReference type="ARBA" id="ARBA00022763"/>
    </source>
</evidence>
<dbReference type="InterPro" id="IPR011009">
    <property type="entry name" value="Kinase-like_dom_sf"/>
</dbReference>
<dbReference type="Pfam" id="PF00454">
    <property type="entry name" value="PI3_PI4_kinase"/>
    <property type="match status" value="1"/>
</dbReference>
<dbReference type="InterPro" id="IPR038980">
    <property type="entry name" value="ATM_plant"/>
</dbReference>
<dbReference type="PROSITE" id="PS51190">
    <property type="entry name" value="FATC"/>
    <property type="match status" value="1"/>
</dbReference>
<dbReference type="InterPro" id="IPR014009">
    <property type="entry name" value="PIK_FAT"/>
</dbReference>
<comment type="catalytic activity">
    <reaction evidence="15">
        <text>L-seryl-[protein] + ATP = O-phospho-L-seryl-[protein] + ADP + H(+)</text>
        <dbReference type="Rhea" id="RHEA:17989"/>
        <dbReference type="Rhea" id="RHEA-COMP:9863"/>
        <dbReference type="Rhea" id="RHEA-COMP:11604"/>
        <dbReference type="ChEBI" id="CHEBI:15378"/>
        <dbReference type="ChEBI" id="CHEBI:29999"/>
        <dbReference type="ChEBI" id="CHEBI:30616"/>
        <dbReference type="ChEBI" id="CHEBI:83421"/>
        <dbReference type="ChEBI" id="CHEBI:456216"/>
        <dbReference type="EC" id="2.7.11.1"/>
    </reaction>
</comment>
<dbReference type="SMART" id="SM01343">
    <property type="entry name" value="FATC"/>
    <property type="match status" value="1"/>
</dbReference>
<reference evidence="21 22" key="1">
    <citation type="submission" date="2017-03" db="EMBL/GenBank/DDBJ databases">
        <title>Genomes of endolithic fungi from Antarctica.</title>
        <authorList>
            <person name="Coleine C."/>
            <person name="Masonjones S."/>
            <person name="Stajich J.E."/>
        </authorList>
    </citation>
    <scope>NUCLEOTIDE SEQUENCE [LARGE SCALE GENOMIC DNA]</scope>
    <source>
        <strain evidence="21 22">CCFEE 5184</strain>
    </source>
</reference>
<keyword evidence="22" id="KW-1185">Reference proteome</keyword>
<dbReference type="GO" id="GO:0005634">
    <property type="term" value="C:nucleus"/>
    <property type="evidence" value="ECO:0007669"/>
    <property type="project" value="UniProtKB-SubCell"/>
</dbReference>
<dbReference type="InterPro" id="IPR003152">
    <property type="entry name" value="FATC_dom"/>
</dbReference>
<dbReference type="PROSITE" id="PS00916">
    <property type="entry name" value="PI3_4_KINASE_2"/>
    <property type="match status" value="1"/>
</dbReference>
<keyword evidence="11 16" id="KW-0067">ATP-binding</keyword>
<dbReference type="GO" id="GO:0006281">
    <property type="term" value="P:DNA repair"/>
    <property type="evidence" value="ECO:0007669"/>
    <property type="project" value="InterPro"/>
</dbReference>
<keyword evidence="16" id="KW-0158">Chromosome</keyword>
<organism evidence="21 22">
    <name type="scientific">Friedmanniomyces simplex</name>
    <dbReference type="NCBI Taxonomy" id="329884"/>
    <lineage>
        <taxon>Eukaryota</taxon>
        <taxon>Fungi</taxon>
        <taxon>Dikarya</taxon>
        <taxon>Ascomycota</taxon>
        <taxon>Pezizomycotina</taxon>
        <taxon>Dothideomycetes</taxon>
        <taxon>Dothideomycetidae</taxon>
        <taxon>Mycosphaerellales</taxon>
        <taxon>Teratosphaeriaceae</taxon>
        <taxon>Friedmanniomyces</taxon>
    </lineage>
</organism>
<dbReference type="GO" id="GO:0004674">
    <property type="term" value="F:protein serine/threonine kinase activity"/>
    <property type="evidence" value="ECO:0007669"/>
    <property type="project" value="UniProtKB-KW"/>
</dbReference>
<evidence type="ECO:0000256" key="6">
    <source>
        <dbReference type="ARBA" id="ARBA00022527"/>
    </source>
</evidence>
<evidence type="ECO:0000259" key="18">
    <source>
        <dbReference type="PROSITE" id="PS50290"/>
    </source>
</evidence>
<evidence type="ECO:0000256" key="5">
    <source>
        <dbReference type="ARBA" id="ARBA00014619"/>
    </source>
</evidence>
<evidence type="ECO:0000259" key="19">
    <source>
        <dbReference type="PROSITE" id="PS51189"/>
    </source>
</evidence>
<keyword evidence="6 16" id="KW-0723">Serine/threonine-protein kinase</keyword>
<dbReference type="OrthoDB" id="381190at2759"/>
<dbReference type="SUPFAM" id="SSF56112">
    <property type="entry name" value="Protein kinase-like (PK-like)"/>
    <property type="match status" value="1"/>
</dbReference>
<evidence type="ECO:0000256" key="14">
    <source>
        <dbReference type="ARBA" id="ARBA00047899"/>
    </source>
</evidence>
<proteinExistence type="inferred from homology"/>
<dbReference type="InterPro" id="IPR036940">
    <property type="entry name" value="PI3/4_kinase_cat_sf"/>
</dbReference>
<evidence type="ECO:0000256" key="3">
    <source>
        <dbReference type="ARBA" id="ARBA00011370"/>
    </source>
</evidence>
<evidence type="ECO:0000256" key="2">
    <source>
        <dbReference type="ARBA" id="ARBA00010769"/>
    </source>
</evidence>
<evidence type="ECO:0000256" key="10">
    <source>
        <dbReference type="ARBA" id="ARBA00022777"/>
    </source>
</evidence>
<dbReference type="InterPro" id="IPR044107">
    <property type="entry name" value="PIKKc_ATM"/>
</dbReference>
<dbReference type="PANTHER" id="PTHR37079">
    <property type="entry name" value="SERINE/THREONINE-PROTEIN KINASE ATM"/>
    <property type="match status" value="1"/>
</dbReference>
<dbReference type="PROSITE" id="PS50290">
    <property type="entry name" value="PI3_4_KINASE_3"/>
    <property type="match status" value="1"/>
</dbReference>
<dbReference type="InterPro" id="IPR000403">
    <property type="entry name" value="PI3/4_kinase_cat_dom"/>
</dbReference>
<feature type="region of interest" description="Disordered" evidence="17">
    <location>
        <begin position="2269"/>
        <end position="2293"/>
    </location>
</feature>
<comment type="subunit">
    <text evidence="3">Associates with DNA double-strand breaks.</text>
</comment>
<dbReference type="PROSITE" id="PS51189">
    <property type="entry name" value="FAT"/>
    <property type="match status" value="1"/>
</dbReference>
<dbReference type="EC" id="2.7.11.1" evidence="4 16"/>
<dbReference type="GO" id="GO:0005524">
    <property type="term" value="F:ATP binding"/>
    <property type="evidence" value="ECO:0007669"/>
    <property type="project" value="UniProtKB-KW"/>
</dbReference>
<dbReference type="Gene3D" id="1.10.1070.11">
    <property type="entry name" value="Phosphatidylinositol 3-/4-kinase, catalytic domain"/>
    <property type="match status" value="1"/>
</dbReference>
<dbReference type="Gene3D" id="3.30.1010.10">
    <property type="entry name" value="Phosphatidylinositol 3-kinase Catalytic Subunit, Chain A, domain 4"/>
    <property type="match status" value="1"/>
</dbReference>
<gene>
    <name evidence="21" type="ORF">B0A55_04506</name>
</gene>
<dbReference type="PANTHER" id="PTHR37079:SF4">
    <property type="entry name" value="SERINE_THREONINE-PROTEIN KINASE ATM"/>
    <property type="match status" value="1"/>
</dbReference>
<keyword evidence="8 16" id="KW-0547">Nucleotide-binding</keyword>
<dbReference type="GO" id="GO:0106310">
    <property type="term" value="F:protein serine kinase activity"/>
    <property type="evidence" value="ECO:0007669"/>
    <property type="project" value="RHEA"/>
</dbReference>
<dbReference type="Proteomes" id="UP000309340">
    <property type="component" value="Unassembled WGS sequence"/>
</dbReference>
<keyword evidence="7 16" id="KW-0808">Transferase</keyword>
<keyword evidence="10 16" id="KW-0418">Kinase</keyword>
<evidence type="ECO:0000256" key="13">
    <source>
        <dbReference type="ARBA" id="ARBA00025079"/>
    </source>
</evidence>
<evidence type="ECO:0000256" key="1">
    <source>
        <dbReference type="ARBA" id="ARBA00004123"/>
    </source>
</evidence>
<protein>
    <recommendedName>
        <fullName evidence="5 16">Serine/threonine-protein kinase Tel1</fullName>
        <ecNumber evidence="4 16">2.7.11.1</ecNumber>
    </recommendedName>
</protein>
<evidence type="ECO:0000256" key="16">
    <source>
        <dbReference type="RuleBase" id="RU365027"/>
    </source>
</evidence>
<dbReference type="SMART" id="SM00146">
    <property type="entry name" value="PI3Kc"/>
    <property type="match status" value="1"/>
</dbReference>
<comment type="similarity">
    <text evidence="2 16">Belongs to the PI3/PI4-kinase family. ATM subfamily.</text>
</comment>
<feature type="domain" description="FAT" evidence="19">
    <location>
        <begin position="1273"/>
        <end position="1877"/>
    </location>
</feature>
<dbReference type="InterPro" id="IPR021668">
    <property type="entry name" value="TAN"/>
</dbReference>
<dbReference type="CDD" id="cd05171">
    <property type="entry name" value="PIKKc_ATM"/>
    <property type="match status" value="1"/>
</dbReference>
<keyword evidence="16" id="KW-0779">Telomere</keyword>
<accession>A0A4U0XTC6</accession>
<dbReference type="GO" id="GO:0006325">
    <property type="term" value="P:chromatin organization"/>
    <property type="evidence" value="ECO:0007669"/>
    <property type="project" value="UniProtKB-KW"/>
</dbReference>
<comment type="catalytic activity">
    <reaction evidence="14 16">
        <text>L-threonyl-[protein] + ATP = O-phospho-L-threonyl-[protein] + ADP + H(+)</text>
        <dbReference type="Rhea" id="RHEA:46608"/>
        <dbReference type="Rhea" id="RHEA-COMP:11060"/>
        <dbReference type="Rhea" id="RHEA-COMP:11605"/>
        <dbReference type="ChEBI" id="CHEBI:15378"/>
        <dbReference type="ChEBI" id="CHEBI:30013"/>
        <dbReference type="ChEBI" id="CHEBI:30616"/>
        <dbReference type="ChEBI" id="CHEBI:61977"/>
        <dbReference type="ChEBI" id="CHEBI:456216"/>
        <dbReference type="EC" id="2.7.11.1"/>
    </reaction>
</comment>
<evidence type="ECO:0000259" key="20">
    <source>
        <dbReference type="PROSITE" id="PS51190"/>
    </source>
</evidence>
<keyword evidence="12 16" id="KW-0539">Nucleus</keyword>
<feature type="domain" description="FATC" evidence="20">
    <location>
        <begin position="2307"/>
        <end position="2339"/>
    </location>
</feature>
<feature type="region of interest" description="Disordered" evidence="17">
    <location>
        <begin position="259"/>
        <end position="291"/>
    </location>
</feature>
<dbReference type="Pfam" id="PF02260">
    <property type="entry name" value="FATC"/>
    <property type="match status" value="1"/>
</dbReference>
<dbReference type="STRING" id="329884.A0A4U0XTC6"/>
<sequence>MSGQLTLQAALEQIQKPLIKDRKEGFDNLKHVLRYNLQNPGATALDDDSFDSIYKQLFAAILSERSTWLNAKTSSTQSAADTRLSDAAVALRLAVELGVRSISLRTLRAVVDHVTDTLPRSGGGICVPLALDYAKCLKAAFSYQPHLEHQSRAEWERSVLFCLRTIQDAERSINGGDARQAQMQRQIDELLTSVSKFAGGSKCSESHVDVMLLVASDQVRVYDQARGDPSVYVPSVSEHLICRHISSVLSARQRARDFGGMDGDDGMDMDDNFDSQDSRRGKTAASSDEASNDSNVAFSVESLRANFGLYVFTVATLEEARKPPSGQGTHPSSLITNYIMSLPVSDLVASRRTLAALPTLGLHLSVADAERLLEYCTEKVLAAYTYERSEVAQGTMIALVSSLLPTVTDPSNQNLFDLGIDMYDWYVRTLAGGVLSVNVQHNLGALLLSLCKIDADYGRSSDVQSARTSLFKLVQVRSIRVQYFLTDQISSIFGLFVLSAHDQIFDDLQASLPADIDWLEGMAMRLRFLARLASAWHSLLRQSVYYIFETAGQVKEAAEHAARCVQELSNTLGFTSAQELFRLFAPQLLHTWLEHHTLTGLPYAAFQFASLDHLIGRNRGEIIAQLLRRGKDDSMHVVSQAVKISEREAVRRSFAQTLAYAISADVSASPGSEGAVCERRIRELVGGKAELSTLATRDFAAIMGHFYLAMQQDDMKDVWLEKSAVYSDAAKALAETKNYSQSTRALPASQQPSFKSKYLPHQIDRLCRRAPRDASQPWDASSFALAARMLLDATDQALGPLHMCLMLRKLRIMICMAGHVALSGYPLEMLVHSIRPFLSESQCADDAIGILQYLLQHGQPYLKAENAVFTIGTICVMVLQMQAHSSAKQESTTQETQHQQTVYKMEAFQSWLVRYLRKFQSSNGAKDGGQHSALATALGAVRLPGNARKGTAESTLLMILLEQQSLGEAIISKAHREEALTLIAKDFGVPVSADENCMDRDGTCITYADSLWHFVKWSTLDDGFLVWAADVIGRAYASAGLRPSPTRDGMDRLFAPDGKPYTGVARSQAKIARQLTELMLSPNRSETGLADWTLRTILYSFKDPADALAFEQMLPISLIPAVSEGTYGYEPHMITERDHGKIDRQHLRKALDLAPSIVDELWVQDLAIALCKWASEMPILSSLPALLRDSPRLATDLLPCIAHIILTGEVDREPILRQELSNAISKHLADRRPTLDARRRLLLGLMLYLRSQPWPGEATRADRVRWFEVDFMLAADASARCRMPSAALLFAESSTSVVQAPRRASSRASLSQLPAVDVPDELLLSIFTQVDEPDSFYGVQQPASLDSILGRLDYENDGIKSLMFRSARMDSAMRLSHHAPQSDAHGMMRSLSALNLHSLEYALVSGPMADSASSVDEMLNTARKLQQWDMASPETASTAAATRFSAFQHLSRAVSADDAGSKLRSLVLGHMRCEISSNTAGLPSSAWCNALASLTEASNIVNSSTETLMRSQWLIMQNRQLDMQEIRPEDAAEIASDRSLLFSVLSQNAGLLKEMHVSLRSCRVIEVECLLSVAQLARNNGNLQEALSAATQLSLLLKDAKESTGINFSAASMQETAAVLWETGEAAASVKMLRSIMSTGDGERQDLPIGESGLLASLARQLADARLEKPDEILDRCLRPAIKHLKNRNEGQEAGKVFYEFASFCDRQLQHPGNTEDFNRITKLREKKLADVEELDDMAKKSRKGIVDRKEVNKARQWFEIDDAEYQRLKKARDDFLQQSLQNYLLALHASDDHDICVLRFFAMWLESCGSGAAKAIVNKHLGAVPSWKFVVLNNQLMSRLENDKSDFQTLLKKLMQRICADHPHHSLHHLFSATRKPQTSGDNAARSRYEAASSIRSALHANPQKVDLVTRVFQADNAYDDFAYSSVVSLVESQKMRVSVKQFRPAEALIGRIRSLHVPPATISAPLRADGNYSDVPEVQSFASTMSIMGGLSHPKVLTALASDGKAYKQLFKGTKDDDLRQDAIMEQVFEEVSKMLRSHKATRQRNLQVRTYKVIPLTTKSGIMDWVPNSIPIGEWLRPAHAKYHPKSMKPGDASTKIRAVEHDPKETRVKEFRKICEQMPPVMRHFFFERFDDPDEWFEKRTAYTRTTAAISILGHVLGLGDRHCQNILLDEKTGEAVHIDLGVAFEAGKVLPVPEKVPFRLSRDIVDAMGITKTEGVFRRCCEFTMDALREDKDSIMTLLNVLRYDPLYNWTVSPLRAKRMQDAAQGMTGNGANAEEASSRMKEREAGEADRALSIVEKKLSKTLSTAATVNELIQQATDEGNLATLFAGWSAFY</sequence>
<evidence type="ECO:0000313" key="21">
    <source>
        <dbReference type="EMBL" id="TKA78673.1"/>
    </source>
</evidence>
<comment type="function">
    <text evidence="13 16">Serine/threonine protein kinase which activates checkpoint signaling upon genotoxic stresses such as ionizing radiation (IR), ultraviolet light (UV), or DNA replication stalling, thereby acting as a DNA damage sensor. Recognizes the substrate consensus sequence [ST]-Q. Phosphorylates histone H2A to form H2AS128ph (gamma-H2A) at sites of DNA damage, involved in the regulation of DNA damage response mechanism. Required for the control of telomere length and genome stability.</text>
</comment>
<comment type="subcellular location">
    <subcellularLocation>
        <location evidence="16">Chromosome</location>
        <location evidence="16">Telomere</location>
    </subcellularLocation>
    <subcellularLocation>
        <location evidence="1 16">Nucleus</location>
    </subcellularLocation>
</comment>
<evidence type="ECO:0000256" key="11">
    <source>
        <dbReference type="ARBA" id="ARBA00022840"/>
    </source>
</evidence>